<keyword evidence="7 8" id="KW-0472">Membrane</keyword>
<feature type="transmembrane region" description="Helical" evidence="8">
    <location>
        <begin position="279"/>
        <end position="302"/>
    </location>
</feature>
<keyword evidence="2" id="KW-0813">Transport</keyword>
<dbReference type="InterPro" id="IPR003439">
    <property type="entry name" value="ABC_transporter-like_ATP-bd"/>
</dbReference>
<dbReference type="SMART" id="SM00382">
    <property type="entry name" value="AAA"/>
    <property type="match status" value="1"/>
</dbReference>
<evidence type="ECO:0000256" key="4">
    <source>
        <dbReference type="ARBA" id="ARBA00022741"/>
    </source>
</evidence>
<dbReference type="GO" id="GO:0007031">
    <property type="term" value="P:peroxisome organization"/>
    <property type="evidence" value="ECO:0007669"/>
    <property type="project" value="TreeGrafter"/>
</dbReference>
<name>A0A2A2JI37_9BILA</name>
<dbReference type="InterPro" id="IPR011527">
    <property type="entry name" value="ABC1_TM_dom"/>
</dbReference>
<dbReference type="SUPFAM" id="SSF52540">
    <property type="entry name" value="P-loop containing nucleoside triphosphate hydrolases"/>
    <property type="match status" value="1"/>
</dbReference>
<comment type="caution">
    <text evidence="11">The sequence shown here is derived from an EMBL/GenBank/DDBJ whole genome shotgun (WGS) entry which is preliminary data.</text>
</comment>
<dbReference type="InterPro" id="IPR036640">
    <property type="entry name" value="ABC1_TM_sf"/>
</dbReference>
<dbReference type="Gene3D" id="3.40.50.300">
    <property type="entry name" value="P-loop containing nucleotide triphosphate hydrolases"/>
    <property type="match status" value="1"/>
</dbReference>
<dbReference type="InterPro" id="IPR050835">
    <property type="entry name" value="ABC_transporter_sub-D"/>
</dbReference>
<evidence type="ECO:0000256" key="8">
    <source>
        <dbReference type="SAM" id="Phobius"/>
    </source>
</evidence>
<dbReference type="GO" id="GO:0005778">
    <property type="term" value="C:peroxisomal membrane"/>
    <property type="evidence" value="ECO:0007669"/>
    <property type="project" value="TreeGrafter"/>
</dbReference>
<evidence type="ECO:0000256" key="7">
    <source>
        <dbReference type="ARBA" id="ARBA00023136"/>
    </source>
</evidence>
<evidence type="ECO:0000256" key="2">
    <source>
        <dbReference type="ARBA" id="ARBA00022448"/>
    </source>
</evidence>
<dbReference type="GO" id="GO:0005524">
    <property type="term" value="F:ATP binding"/>
    <property type="evidence" value="ECO:0007669"/>
    <property type="project" value="UniProtKB-KW"/>
</dbReference>
<dbReference type="Pfam" id="PF00005">
    <property type="entry name" value="ABC_tran"/>
    <property type="match status" value="1"/>
</dbReference>
<dbReference type="PANTHER" id="PTHR11384:SF65">
    <property type="entry name" value="ABC TRANSPORTER DOMAIN-CONTAINING PROTEIN"/>
    <property type="match status" value="1"/>
</dbReference>
<dbReference type="CDD" id="cd03223">
    <property type="entry name" value="ABCD_peroxisomal_ALDP"/>
    <property type="match status" value="1"/>
</dbReference>
<organism evidence="11 12">
    <name type="scientific">Diploscapter pachys</name>
    <dbReference type="NCBI Taxonomy" id="2018661"/>
    <lineage>
        <taxon>Eukaryota</taxon>
        <taxon>Metazoa</taxon>
        <taxon>Ecdysozoa</taxon>
        <taxon>Nematoda</taxon>
        <taxon>Chromadorea</taxon>
        <taxon>Rhabditida</taxon>
        <taxon>Rhabditina</taxon>
        <taxon>Rhabditomorpha</taxon>
        <taxon>Rhabditoidea</taxon>
        <taxon>Rhabditidae</taxon>
        <taxon>Diploscapter</taxon>
    </lineage>
</organism>
<evidence type="ECO:0000256" key="1">
    <source>
        <dbReference type="ARBA" id="ARBA00008575"/>
    </source>
</evidence>
<dbReference type="InterPro" id="IPR003593">
    <property type="entry name" value="AAA+_ATPase"/>
</dbReference>
<keyword evidence="3 8" id="KW-0812">Transmembrane</keyword>
<dbReference type="PANTHER" id="PTHR11384">
    <property type="entry name" value="ATP-BINDING CASSETTE, SUB-FAMILY D MEMBER"/>
    <property type="match status" value="1"/>
</dbReference>
<dbReference type="OrthoDB" id="422637at2759"/>
<dbReference type="GO" id="GO:0042760">
    <property type="term" value="P:very long-chain fatty acid catabolic process"/>
    <property type="evidence" value="ECO:0007669"/>
    <property type="project" value="TreeGrafter"/>
</dbReference>
<feature type="domain" description="ABC transmembrane type-1" evidence="10">
    <location>
        <begin position="68"/>
        <end position="284"/>
    </location>
</feature>
<reference evidence="11 12" key="1">
    <citation type="journal article" date="2017" name="Curr. Biol.">
        <title>Genome architecture and evolution of a unichromosomal asexual nematode.</title>
        <authorList>
            <person name="Fradin H."/>
            <person name="Zegar C."/>
            <person name="Gutwein M."/>
            <person name="Lucas J."/>
            <person name="Kovtun M."/>
            <person name="Corcoran D."/>
            <person name="Baugh L.R."/>
            <person name="Kiontke K."/>
            <person name="Gunsalus K."/>
            <person name="Fitch D.H."/>
            <person name="Piano F."/>
        </authorList>
    </citation>
    <scope>NUCLEOTIDE SEQUENCE [LARGE SCALE GENOMIC DNA]</scope>
    <source>
        <strain evidence="11">PF1309</strain>
    </source>
</reference>
<evidence type="ECO:0000259" key="10">
    <source>
        <dbReference type="PROSITE" id="PS50929"/>
    </source>
</evidence>
<dbReference type="Gene3D" id="1.20.1560.10">
    <property type="entry name" value="ABC transporter type 1, transmembrane domain"/>
    <property type="match status" value="1"/>
</dbReference>
<evidence type="ECO:0000313" key="11">
    <source>
        <dbReference type="EMBL" id="PAV61337.1"/>
    </source>
</evidence>
<feature type="transmembrane region" description="Helical" evidence="8">
    <location>
        <begin position="167"/>
        <end position="183"/>
    </location>
</feature>
<feature type="transmembrane region" description="Helical" evidence="8">
    <location>
        <begin position="16"/>
        <end position="34"/>
    </location>
</feature>
<evidence type="ECO:0000313" key="12">
    <source>
        <dbReference type="Proteomes" id="UP000218231"/>
    </source>
</evidence>
<comment type="similarity">
    <text evidence="1">Belongs to the ABC transporter superfamily. ABCD family. Peroxisomal fatty acyl CoA transporter (TC 3.A.1.203) subfamily.</text>
</comment>
<dbReference type="InterPro" id="IPR027417">
    <property type="entry name" value="P-loop_NTPase"/>
</dbReference>
<feature type="domain" description="ABC transporter" evidence="9">
    <location>
        <begin position="383"/>
        <end position="599"/>
    </location>
</feature>
<evidence type="ECO:0000256" key="6">
    <source>
        <dbReference type="ARBA" id="ARBA00022989"/>
    </source>
</evidence>
<gene>
    <name evidence="11" type="ORF">WR25_18188</name>
</gene>
<accession>A0A2A2JI37</accession>
<dbReference type="GO" id="GO:0016887">
    <property type="term" value="F:ATP hydrolysis activity"/>
    <property type="evidence" value="ECO:0007669"/>
    <property type="project" value="InterPro"/>
</dbReference>
<feature type="transmembrane region" description="Helical" evidence="8">
    <location>
        <begin position="93"/>
        <end position="115"/>
    </location>
</feature>
<dbReference type="InterPro" id="IPR017871">
    <property type="entry name" value="ABC_transporter-like_CS"/>
</dbReference>
<dbReference type="PROSITE" id="PS00211">
    <property type="entry name" value="ABC_TRANSPORTER_1"/>
    <property type="match status" value="1"/>
</dbReference>
<dbReference type="PROSITE" id="PS50893">
    <property type="entry name" value="ABC_TRANSPORTER_2"/>
    <property type="match status" value="1"/>
</dbReference>
<sequence>MVREKQKKRQGKEKDFFFGFHFVTSLFTIFPLIYGGLDLYFASAAIFTFLTMISAAANEVAAYHSGTIVGQFYSVLLNRNESAFWTVYYKASLIYFGQTMLLAIVSLFSWLLYIAMRRNLVLSLHNLYFSKRVFYKLNAIDNEGIDNPDQRITQDCERMCNILAKQVLPYLLISPGVICYYSVVTWKKAGWIGVAMIYTYFAIGFVANRILNSPITKWAARVEKSEGDFRFKHVSVRNSAEEIAFYDASATEKYACDRSFMELLRRQLKLNLWEFPAKFLQYFVDYYGGIFSYLIQIFPIFIFNWYQGLGPGELAEQISNNAFYFIYLINSFSRLTDLFLNLGEMAAYSQRISHLITVSRETEETEPKNLPWNLTEEEEAASTLISDILTMAAPSGSEKSLITDLSFKLPASKTLLITGGSGVGKTSLLRVIRHLWQPKFGRIQLSSDNVMFLPQKPYLPVGRLTLRQQISYPQIVDDSPNALLDSLRFEKILFSLGLQHLIALSGGLDEQPSFEWQDTLSPGEQQRLSIARLLHRRPAIAILDEATSSLSEQVELQVYNLIKEANIVYISTGHRHSLLALHDFELHLNGGSDWRIDEIQLSEQF</sequence>
<dbReference type="PROSITE" id="PS50929">
    <property type="entry name" value="ABC_TM1F"/>
    <property type="match status" value="1"/>
</dbReference>
<dbReference type="AlphaFoldDB" id="A0A2A2JI37"/>
<dbReference type="EMBL" id="LIAE01010418">
    <property type="protein sequence ID" value="PAV61337.1"/>
    <property type="molecule type" value="Genomic_DNA"/>
</dbReference>
<dbReference type="GO" id="GO:0015910">
    <property type="term" value="P:long-chain fatty acid import into peroxisome"/>
    <property type="evidence" value="ECO:0007669"/>
    <property type="project" value="TreeGrafter"/>
</dbReference>
<dbReference type="STRING" id="2018661.A0A2A2JI37"/>
<proteinExistence type="inferred from homology"/>
<dbReference type="GO" id="GO:0005324">
    <property type="term" value="F:long-chain fatty acid transmembrane transporter activity"/>
    <property type="evidence" value="ECO:0007669"/>
    <property type="project" value="TreeGrafter"/>
</dbReference>
<dbReference type="GO" id="GO:0140359">
    <property type="term" value="F:ABC-type transporter activity"/>
    <property type="evidence" value="ECO:0007669"/>
    <property type="project" value="InterPro"/>
</dbReference>
<feature type="transmembrane region" description="Helical" evidence="8">
    <location>
        <begin position="189"/>
        <end position="211"/>
    </location>
</feature>
<keyword evidence="12" id="KW-1185">Reference proteome</keyword>
<evidence type="ECO:0000256" key="5">
    <source>
        <dbReference type="ARBA" id="ARBA00022840"/>
    </source>
</evidence>
<evidence type="ECO:0000256" key="3">
    <source>
        <dbReference type="ARBA" id="ARBA00022692"/>
    </source>
</evidence>
<keyword evidence="5" id="KW-0067">ATP-binding</keyword>
<keyword evidence="6 8" id="KW-1133">Transmembrane helix</keyword>
<protein>
    <recommendedName>
        <fullName evidence="13">ABC transporter domain-containing protein</fullName>
    </recommendedName>
</protein>
<dbReference type="GO" id="GO:0006635">
    <property type="term" value="P:fatty acid beta-oxidation"/>
    <property type="evidence" value="ECO:0007669"/>
    <property type="project" value="TreeGrafter"/>
</dbReference>
<dbReference type="Proteomes" id="UP000218231">
    <property type="component" value="Unassembled WGS sequence"/>
</dbReference>
<evidence type="ECO:0008006" key="13">
    <source>
        <dbReference type="Google" id="ProtNLM"/>
    </source>
</evidence>
<dbReference type="SUPFAM" id="SSF90123">
    <property type="entry name" value="ABC transporter transmembrane region"/>
    <property type="match status" value="1"/>
</dbReference>
<keyword evidence="4" id="KW-0547">Nucleotide-binding</keyword>
<evidence type="ECO:0000259" key="9">
    <source>
        <dbReference type="PROSITE" id="PS50893"/>
    </source>
</evidence>
<dbReference type="Pfam" id="PF06472">
    <property type="entry name" value="ABC_membrane_2"/>
    <property type="match status" value="1"/>
</dbReference>